<dbReference type="PANTHER" id="PTHR33121">
    <property type="entry name" value="CYCLIC DI-GMP PHOSPHODIESTERASE PDEF"/>
    <property type="match status" value="1"/>
</dbReference>
<reference evidence="2 3" key="1">
    <citation type="submission" date="2018-08" db="EMBL/GenBank/DDBJ databases">
        <title>A genome reference for cultivated species of the human gut microbiota.</title>
        <authorList>
            <person name="Zou Y."/>
            <person name="Xue W."/>
            <person name="Luo G."/>
        </authorList>
    </citation>
    <scope>NUCLEOTIDE SEQUENCE [LARGE SCALE GENOMIC DNA]</scope>
    <source>
        <strain evidence="2 3">AF45-14BH</strain>
    </source>
</reference>
<name>A0A415G4E4_9FIRM</name>
<dbReference type="PANTHER" id="PTHR33121:SF70">
    <property type="entry name" value="SIGNALING PROTEIN YKOW"/>
    <property type="match status" value="1"/>
</dbReference>
<dbReference type="AlphaFoldDB" id="A0A415G4E4"/>
<accession>A0A415G4E4</accession>
<feature type="domain" description="EAL" evidence="1">
    <location>
        <begin position="1"/>
        <end position="93"/>
    </location>
</feature>
<sequence length="93" mass="10898">MMQNVRAICSILVSKKIHKCIDKFIKKAMGLIDKYHVDSKYIIFEITENTYIHNVEAVNRMIQTFHQRGIHISMDDFDSGYSSLNTLKEIIFD</sequence>
<dbReference type="GO" id="GO:0071111">
    <property type="term" value="F:cyclic-guanylate-specific phosphodiesterase activity"/>
    <property type="evidence" value="ECO:0007669"/>
    <property type="project" value="InterPro"/>
</dbReference>
<dbReference type="SUPFAM" id="SSF141868">
    <property type="entry name" value="EAL domain-like"/>
    <property type="match status" value="1"/>
</dbReference>
<evidence type="ECO:0000313" key="3">
    <source>
        <dbReference type="Proteomes" id="UP000283497"/>
    </source>
</evidence>
<evidence type="ECO:0000313" key="2">
    <source>
        <dbReference type="EMBL" id="RHK35251.1"/>
    </source>
</evidence>
<organism evidence="2 3">
    <name type="scientific">Anaerobutyricum hallii</name>
    <dbReference type="NCBI Taxonomy" id="39488"/>
    <lineage>
        <taxon>Bacteria</taxon>
        <taxon>Bacillati</taxon>
        <taxon>Bacillota</taxon>
        <taxon>Clostridia</taxon>
        <taxon>Lachnospirales</taxon>
        <taxon>Lachnospiraceae</taxon>
        <taxon>Anaerobutyricum</taxon>
    </lineage>
</organism>
<dbReference type="Pfam" id="PF00563">
    <property type="entry name" value="EAL"/>
    <property type="match status" value="1"/>
</dbReference>
<gene>
    <name evidence="2" type="ORF">DW068_13805</name>
</gene>
<evidence type="ECO:0000259" key="1">
    <source>
        <dbReference type="PROSITE" id="PS50883"/>
    </source>
</evidence>
<protein>
    <submittedName>
        <fullName evidence="2">EAL domain-containing protein</fullName>
    </submittedName>
</protein>
<dbReference type="InterPro" id="IPR001633">
    <property type="entry name" value="EAL_dom"/>
</dbReference>
<comment type="caution">
    <text evidence="2">The sequence shown here is derived from an EMBL/GenBank/DDBJ whole genome shotgun (WGS) entry which is preliminary data.</text>
</comment>
<dbReference type="InterPro" id="IPR035919">
    <property type="entry name" value="EAL_sf"/>
</dbReference>
<dbReference type="RefSeq" id="WP_118315064.1">
    <property type="nucleotide sequence ID" value="NZ_QRNJ01000067.1"/>
</dbReference>
<dbReference type="Proteomes" id="UP000283497">
    <property type="component" value="Unassembled WGS sequence"/>
</dbReference>
<dbReference type="EMBL" id="QRNJ01000067">
    <property type="protein sequence ID" value="RHK35251.1"/>
    <property type="molecule type" value="Genomic_DNA"/>
</dbReference>
<proteinExistence type="predicted"/>
<dbReference type="InterPro" id="IPR050706">
    <property type="entry name" value="Cyclic-di-GMP_PDE-like"/>
</dbReference>
<dbReference type="PROSITE" id="PS50883">
    <property type="entry name" value="EAL"/>
    <property type="match status" value="1"/>
</dbReference>
<dbReference type="Gene3D" id="3.20.20.450">
    <property type="entry name" value="EAL domain"/>
    <property type="match status" value="1"/>
</dbReference>